<keyword evidence="2" id="KW-1185">Reference proteome</keyword>
<name>A0A0V1HCJ5_9BILA</name>
<organism evidence="1 2">
    <name type="scientific">Trichinella zimbabwensis</name>
    <dbReference type="NCBI Taxonomy" id="268475"/>
    <lineage>
        <taxon>Eukaryota</taxon>
        <taxon>Metazoa</taxon>
        <taxon>Ecdysozoa</taxon>
        <taxon>Nematoda</taxon>
        <taxon>Enoplea</taxon>
        <taxon>Dorylaimia</taxon>
        <taxon>Trichinellida</taxon>
        <taxon>Trichinellidae</taxon>
        <taxon>Trichinella</taxon>
    </lineage>
</organism>
<dbReference type="EMBL" id="JYDP01000089">
    <property type="protein sequence ID" value="KRZ08273.1"/>
    <property type="molecule type" value="Genomic_DNA"/>
</dbReference>
<dbReference type="Proteomes" id="UP000055024">
    <property type="component" value="Unassembled WGS sequence"/>
</dbReference>
<evidence type="ECO:0000313" key="2">
    <source>
        <dbReference type="Proteomes" id="UP000055024"/>
    </source>
</evidence>
<protein>
    <submittedName>
        <fullName evidence="1">Uncharacterized protein</fullName>
    </submittedName>
</protein>
<comment type="caution">
    <text evidence="1">The sequence shown here is derived from an EMBL/GenBank/DDBJ whole genome shotgun (WGS) entry which is preliminary data.</text>
</comment>
<evidence type="ECO:0000313" key="1">
    <source>
        <dbReference type="EMBL" id="KRZ08273.1"/>
    </source>
</evidence>
<accession>A0A0V1HCJ5</accession>
<sequence>MVVNYVIEEGNDVSQRMLNLLDRISWTENFTKLFLTQWSDSAIDDHFQFTAATNHPPSNASTIFIGDNKDQHKAVLHSALSFFEKEEDCKNSDYDIKKKLDSQRMERAVY</sequence>
<gene>
    <name evidence="1" type="ORF">T11_7451</name>
</gene>
<reference evidence="1 2" key="1">
    <citation type="submission" date="2015-01" db="EMBL/GenBank/DDBJ databases">
        <title>Evolution of Trichinella species and genotypes.</title>
        <authorList>
            <person name="Korhonen P.K."/>
            <person name="Edoardo P."/>
            <person name="Giuseppe L.R."/>
            <person name="Gasser R.B."/>
        </authorList>
    </citation>
    <scope>NUCLEOTIDE SEQUENCE [LARGE SCALE GENOMIC DNA]</scope>
    <source>
        <strain evidence="1">ISS1029</strain>
    </source>
</reference>
<proteinExistence type="predicted"/>
<dbReference type="AlphaFoldDB" id="A0A0V1HCJ5"/>